<evidence type="ECO:0000256" key="3">
    <source>
        <dbReference type="ARBA" id="ARBA00022989"/>
    </source>
</evidence>
<proteinExistence type="predicted"/>
<feature type="transmembrane region" description="Helical" evidence="6">
    <location>
        <begin position="565"/>
        <end position="592"/>
    </location>
</feature>
<keyword evidence="9" id="KW-1185">Reference proteome</keyword>
<keyword evidence="3 6" id="KW-1133">Transmembrane helix</keyword>
<organism evidence="8 9">
    <name type="scientific">Stephanodiscus triporus</name>
    <dbReference type="NCBI Taxonomy" id="2934178"/>
    <lineage>
        <taxon>Eukaryota</taxon>
        <taxon>Sar</taxon>
        <taxon>Stramenopiles</taxon>
        <taxon>Ochrophyta</taxon>
        <taxon>Bacillariophyta</taxon>
        <taxon>Coscinodiscophyceae</taxon>
        <taxon>Thalassiosirophycidae</taxon>
        <taxon>Stephanodiscales</taxon>
        <taxon>Stephanodiscaceae</taxon>
        <taxon>Stephanodiscus</taxon>
    </lineage>
</organism>
<dbReference type="GO" id="GO:0016020">
    <property type="term" value="C:membrane"/>
    <property type="evidence" value="ECO:0007669"/>
    <property type="project" value="UniProtKB-SubCell"/>
</dbReference>
<sequence>MNGFGMDHSLNQRAISVSPPREQRANITSDEHMSIGVTDDNNSFGASSVEAEVLSSTSTAPSDNYITCRRRWERFQPGSISNLCSATLGAGALSLPFAISLTGIVLGVLLLIFSAILTIYSIDVIIDACVRTKLFKYEDVSRRLVGRSASRLLEASILIFCFGTAVAYLCAVGDILDEGLRSIPYLWELDGDGEVGRFASIYSIDRITILFWAFVMFPLSLQRDVSGLERFSPLGVFSIIFLVLAAIVHSISHGDVMGKSEDTHQVHPTDFSSMLWAKSSWDVIRAFPIIIFAFSCQPNVCSIYQELTPANAPCDASIHDLSIIKTKQLTMRRITRNGIILCMTLYLGIGLFGFLDFTYDTKDNILNNYCIQATHDALMIAASAFVAVAVVVAFPFNILPARTTLKLILERSRRMRRCHRCHQFFSSATCGDCCGTCFLRSPVSRPEYSRIASIDADSDVLYADATDALLRDEMFGDRPFMVPHMSLEGLEHVEEEENSTESPPLEHFLLTLFLSGSALIVALLIPGISVVFGLMGGTAASIISFILPGMFLMDANEDNGRARQGGILPVLMVWGGTLIGVVTTYVTIYGLFITAE</sequence>
<dbReference type="InterPro" id="IPR013057">
    <property type="entry name" value="AA_transpt_TM"/>
</dbReference>
<dbReference type="PANTHER" id="PTHR22950">
    <property type="entry name" value="AMINO ACID TRANSPORTER"/>
    <property type="match status" value="1"/>
</dbReference>
<gene>
    <name evidence="8" type="ORF">ACHAW5_003252</name>
</gene>
<comment type="subcellular location">
    <subcellularLocation>
        <location evidence="1">Membrane</location>
        <topology evidence="1">Multi-pass membrane protein</topology>
    </subcellularLocation>
</comment>
<feature type="domain" description="Amino acid transporter transmembrane" evidence="7">
    <location>
        <begin position="81"/>
        <end position="591"/>
    </location>
</feature>
<keyword evidence="4 6" id="KW-0472">Membrane</keyword>
<dbReference type="EMBL" id="JALLAZ020001369">
    <property type="protein sequence ID" value="KAL3776134.1"/>
    <property type="molecule type" value="Genomic_DNA"/>
</dbReference>
<feature type="transmembrane region" description="Helical" evidence="6">
    <location>
        <begin position="531"/>
        <end position="553"/>
    </location>
</feature>
<feature type="region of interest" description="Disordered" evidence="5">
    <location>
        <begin position="1"/>
        <end position="22"/>
    </location>
</feature>
<dbReference type="AlphaFoldDB" id="A0ABD3NJR3"/>
<feature type="transmembrane region" description="Helical" evidence="6">
    <location>
        <begin position="104"/>
        <end position="126"/>
    </location>
</feature>
<evidence type="ECO:0000313" key="8">
    <source>
        <dbReference type="EMBL" id="KAL3776134.1"/>
    </source>
</evidence>
<feature type="transmembrane region" description="Helical" evidence="6">
    <location>
        <begin position="196"/>
        <end position="219"/>
    </location>
</feature>
<accession>A0ABD3NJR3</accession>
<comment type="caution">
    <text evidence="8">The sequence shown here is derived from an EMBL/GenBank/DDBJ whole genome shotgun (WGS) entry which is preliminary data.</text>
</comment>
<feature type="transmembrane region" description="Helical" evidence="6">
    <location>
        <begin position="338"/>
        <end position="357"/>
    </location>
</feature>
<evidence type="ECO:0000256" key="2">
    <source>
        <dbReference type="ARBA" id="ARBA00022692"/>
    </source>
</evidence>
<evidence type="ECO:0000256" key="6">
    <source>
        <dbReference type="SAM" id="Phobius"/>
    </source>
</evidence>
<feature type="transmembrane region" description="Helical" evidence="6">
    <location>
        <begin position="283"/>
        <end position="301"/>
    </location>
</feature>
<evidence type="ECO:0000256" key="4">
    <source>
        <dbReference type="ARBA" id="ARBA00023136"/>
    </source>
</evidence>
<evidence type="ECO:0000256" key="5">
    <source>
        <dbReference type="SAM" id="MobiDB-lite"/>
    </source>
</evidence>
<name>A0ABD3NJR3_9STRA</name>
<protein>
    <recommendedName>
        <fullName evidence="7">Amino acid transporter transmembrane domain-containing protein</fullName>
    </recommendedName>
</protein>
<evidence type="ECO:0000313" key="9">
    <source>
        <dbReference type="Proteomes" id="UP001530315"/>
    </source>
</evidence>
<feature type="transmembrane region" description="Helical" evidence="6">
    <location>
        <begin position="79"/>
        <end position="98"/>
    </location>
</feature>
<dbReference type="Pfam" id="PF01490">
    <property type="entry name" value="Aa_trans"/>
    <property type="match status" value="1"/>
</dbReference>
<dbReference type="PANTHER" id="PTHR22950:SF682">
    <property type="entry name" value="TRANSMEMBRANE AMINO ACID TRANSPORTER FAMILY PROTEIN"/>
    <property type="match status" value="1"/>
</dbReference>
<evidence type="ECO:0000256" key="1">
    <source>
        <dbReference type="ARBA" id="ARBA00004141"/>
    </source>
</evidence>
<feature type="transmembrane region" description="Helical" evidence="6">
    <location>
        <begin position="377"/>
        <end position="399"/>
    </location>
</feature>
<evidence type="ECO:0000259" key="7">
    <source>
        <dbReference type="Pfam" id="PF01490"/>
    </source>
</evidence>
<dbReference type="Proteomes" id="UP001530315">
    <property type="component" value="Unassembled WGS sequence"/>
</dbReference>
<feature type="transmembrane region" description="Helical" evidence="6">
    <location>
        <begin position="508"/>
        <end position="525"/>
    </location>
</feature>
<feature type="transmembrane region" description="Helical" evidence="6">
    <location>
        <begin position="152"/>
        <end position="176"/>
    </location>
</feature>
<keyword evidence="2 6" id="KW-0812">Transmembrane</keyword>
<feature type="transmembrane region" description="Helical" evidence="6">
    <location>
        <begin position="231"/>
        <end position="251"/>
    </location>
</feature>
<reference evidence="8 9" key="1">
    <citation type="submission" date="2024-10" db="EMBL/GenBank/DDBJ databases">
        <title>Updated reference genomes for cyclostephanoid diatoms.</title>
        <authorList>
            <person name="Roberts W.R."/>
            <person name="Alverson A.J."/>
        </authorList>
    </citation>
    <scope>NUCLEOTIDE SEQUENCE [LARGE SCALE GENOMIC DNA]</scope>
    <source>
        <strain evidence="8 9">AJA276-08</strain>
    </source>
</reference>